<accession>A0A8J3NBA5</accession>
<sequence>MGVTYTLRVWQTAKQADGTVTWLGELYDPDTASWVEAGEITSAAGADGLGYSSNWIESFARPTGSCDTEPAAAAVVGYPIGNAGAAPGTPNYGADGTCGTHHSSEVLDPTARTVTLTQ</sequence>
<dbReference type="AlphaFoldDB" id="A0A8J3NBA5"/>
<gene>
    <name evidence="1" type="ORF">Aru02nite_14690</name>
</gene>
<evidence type="ECO:0000313" key="1">
    <source>
        <dbReference type="EMBL" id="GID10580.1"/>
    </source>
</evidence>
<keyword evidence="2" id="KW-1185">Reference proteome</keyword>
<comment type="caution">
    <text evidence="1">The sequence shown here is derived from an EMBL/GenBank/DDBJ whole genome shotgun (WGS) entry which is preliminary data.</text>
</comment>
<protein>
    <submittedName>
        <fullName evidence="1">Uncharacterized protein</fullName>
    </submittedName>
</protein>
<reference evidence="1" key="1">
    <citation type="submission" date="2021-01" db="EMBL/GenBank/DDBJ databases">
        <title>Whole genome shotgun sequence of Actinocatenispora rupis NBRC 107355.</title>
        <authorList>
            <person name="Komaki H."/>
            <person name="Tamura T."/>
        </authorList>
    </citation>
    <scope>NUCLEOTIDE SEQUENCE</scope>
    <source>
        <strain evidence="1">NBRC 107355</strain>
    </source>
</reference>
<proteinExistence type="predicted"/>
<dbReference type="RefSeq" id="WP_345710090.1">
    <property type="nucleotide sequence ID" value="NZ_BAAAZM010000003.1"/>
</dbReference>
<dbReference type="Proteomes" id="UP000612808">
    <property type="component" value="Unassembled WGS sequence"/>
</dbReference>
<name>A0A8J3NBA5_9ACTN</name>
<organism evidence="1 2">
    <name type="scientific">Actinocatenispora rupis</name>
    <dbReference type="NCBI Taxonomy" id="519421"/>
    <lineage>
        <taxon>Bacteria</taxon>
        <taxon>Bacillati</taxon>
        <taxon>Actinomycetota</taxon>
        <taxon>Actinomycetes</taxon>
        <taxon>Micromonosporales</taxon>
        <taxon>Micromonosporaceae</taxon>
        <taxon>Actinocatenispora</taxon>
    </lineage>
</organism>
<dbReference type="EMBL" id="BOMB01000008">
    <property type="protein sequence ID" value="GID10580.1"/>
    <property type="molecule type" value="Genomic_DNA"/>
</dbReference>
<evidence type="ECO:0000313" key="2">
    <source>
        <dbReference type="Proteomes" id="UP000612808"/>
    </source>
</evidence>